<evidence type="ECO:0000313" key="1">
    <source>
        <dbReference type="EMBL" id="AUF82709.1"/>
    </source>
</evidence>
<proteinExistence type="predicted"/>
<dbReference type="EMBL" id="KY322437">
    <property type="protein sequence ID" value="AUF82709.1"/>
    <property type="molecule type" value="Genomic_DNA"/>
</dbReference>
<dbReference type="Proteomes" id="UP000244773">
    <property type="component" value="Segment"/>
</dbReference>
<sequence>MKILFITLLFPFLVFATSRTLLDDSFFDIGDYDIDFSDDNTFTIVNTNDDETVVRHVQIVSGFDKVEQSKLDVNIDKDVEKINAVNFQVVVGAANTVDMLTTISAGNNIKTVDVENRQLVSGAINDVAATNDVKLGNVKNNYDATKNRYRAQVGL</sequence>
<evidence type="ECO:0000313" key="2">
    <source>
        <dbReference type="Proteomes" id="UP000244773"/>
    </source>
</evidence>
<accession>A0A2P0VPE0</accession>
<name>A0A2P0VPE0_9VIRU</name>
<keyword evidence="2" id="KW-1185">Reference proteome</keyword>
<gene>
    <name evidence="1" type="ORF">TetV_627</name>
</gene>
<reference evidence="1" key="1">
    <citation type="journal article" date="2018" name="Virology">
        <title>A giant virus infecting green algae encodes key fermentation genes.</title>
        <authorList>
            <person name="Schvarcz C.R."/>
            <person name="Steward G.F."/>
        </authorList>
    </citation>
    <scope>NUCLEOTIDE SEQUENCE [LARGE SCALE GENOMIC DNA]</scope>
</reference>
<protein>
    <submittedName>
        <fullName evidence="1">Uncharacterized protein</fullName>
    </submittedName>
</protein>
<organism evidence="1">
    <name type="scientific">Tetraselmis virus 1</name>
    <dbReference type="NCBI Taxonomy" id="2060617"/>
    <lineage>
        <taxon>Viruses</taxon>
        <taxon>Varidnaviria</taxon>
        <taxon>Bamfordvirae</taxon>
        <taxon>Nucleocytoviricota</taxon>
        <taxon>Megaviricetes</taxon>
        <taxon>Imitervirales</taxon>
        <taxon>Allomimiviridae</taxon>
        <taxon>Oceanusvirus</taxon>
        <taxon>Oceanusvirus kaneohense</taxon>
    </lineage>
</organism>